<dbReference type="STRING" id="592015.HMPREF1705_02702"/>
<feature type="transmembrane region" description="Helical" evidence="6">
    <location>
        <begin position="350"/>
        <end position="370"/>
    </location>
</feature>
<feature type="transmembrane region" description="Helical" evidence="6">
    <location>
        <begin position="277"/>
        <end position="301"/>
    </location>
</feature>
<feature type="transmembrane region" description="Helical" evidence="6">
    <location>
        <begin position="194"/>
        <end position="213"/>
    </location>
</feature>
<name>A0A0T5X816_9BACT</name>
<keyword evidence="8" id="KW-1185">Reference proteome</keyword>
<feature type="transmembrane region" description="Helical" evidence="6">
    <location>
        <begin position="12"/>
        <end position="32"/>
    </location>
</feature>
<accession>A0A0T5X816</accession>
<dbReference type="eggNOG" id="COG1288">
    <property type="taxonomic scope" value="Bacteria"/>
</dbReference>
<proteinExistence type="predicted"/>
<gene>
    <name evidence="7" type="ORF">HMPREF1705_02702</name>
</gene>
<feature type="transmembrane region" description="Helical" evidence="6">
    <location>
        <begin position="313"/>
        <end position="330"/>
    </location>
</feature>
<evidence type="ECO:0000256" key="2">
    <source>
        <dbReference type="ARBA" id="ARBA00022475"/>
    </source>
</evidence>
<evidence type="ECO:0000313" key="7">
    <source>
        <dbReference type="EMBL" id="KRT34449.1"/>
    </source>
</evidence>
<evidence type="ECO:0000256" key="6">
    <source>
        <dbReference type="SAM" id="Phobius"/>
    </source>
</evidence>
<keyword evidence="3 6" id="KW-0812">Transmembrane</keyword>
<keyword evidence="2" id="KW-1003">Cell membrane</keyword>
<evidence type="ECO:0000256" key="3">
    <source>
        <dbReference type="ARBA" id="ARBA00022692"/>
    </source>
</evidence>
<feature type="transmembrane region" description="Helical" evidence="6">
    <location>
        <begin position="114"/>
        <end position="133"/>
    </location>
</feature>
<dbReference type="RefSeq" id="WP_009200669.1">
    <property type="nucleotide sequence ID" value="NZ_ACJX03000001.1"/>
</dbReference>
<dbReference type="InterPro" id="IPR018385">
    <property type="entry name" value="C4_dicarb_anaerob_car-like"/>
</dbReference>
<dbReference type="Proteomes" id="UP000005273">
    <property type="component" value="Unassembled WGS sequence"/>
</dbReference>
<feature type="transmembrane region" description="Helical" evidence="6">
    <location>
        <begin position="77"/>
        <end position="94"/>
    </location>
</feature>
<dbReference type="GO" id="GO:0005886">
    <property type="term" value="C:plasma membrane"/>
    <property type="evidence" value="ECO:0007669"/>
    <property type="project" value="UniProtKB-SubCell"/>
</dbReference>
<dbReference type="OrthoDB" id="2668at2"/>
<reference evidence="8" key="1">
    <citation type="submission" date="2012-09" db="EMBL/GenBank/DDBJ databases">
        <authorList>
            <person name="Weinstock G."/>
            <person name="Sodergren E."/>
            <person name="Clifton S."/>
            <person name="Fulton L."/>
            <person name="Fulton B."/>
            <person name="Courtney L."/>
            <person name="Fronick C."/>
            <person name="Harrison M."/>
            <person name="Strong C."/>
            <person name="Farmer C."/>
            <person name="Delehaunty K."/>
            <person name="Markovic C."/>
            <person name="Hall O."/>
            <person name="Minx P."/>
            <person name="Tomlinson C."/>
            <person name="Mitreva M."/>
            <person name="Nelson J."/>
            <person name="Hou S."/>
            <person name="Wollam A."/>
            <person name="Pepin K.H."/>
            <person name="Johnson M."/>
            <person name="Bhonagiri V."/>
            <person name="Nash W.E."/>
            <person name="Suruliraj S."/>
            <person name="Warren W."/>
            <person name="Chinwalla A."/>
            <person name="Mardis E.R."/>
            <person name="Wilson R.K."/>
        </authorList>
    </citation>
    <scope>NUCLEOTIDE SEQUENCE [LARGE SCALE GENOMIC DNA]</scope>
    <source>
        <strain evidence="8">OS1</strain>
    </source>
</reference>
<organism evidence="7 8">
    <name type="scientific">Acetomicrobium hydrogeniformans ATCC BAA-1850</name>
    <dbReference type="NCBI Taxonomy" id="592015"/>
    <lineage>
        <taxon>Bacteria</taxon>
        <taxon>Thermotogati</taxon>
        <taxon>Synergistota</taxon>
        <taxon>Synergistia</taxon>
        <taxon>Synergistales</taxon>
        <taxon>Acetomicrobiaceae</taxon>
        <taxon>Acetomicrobium</taxon>
    </lineage>
</organism>
<comment type="subcellular location">
    <subcellularLocation>
        <location evidence="1">Cell membrane</location>
        <topology evidence="1">Multi-pass membrane protein</topology>
    </subcellularLocation>
</comment>
<dbReference type="PANTHER" id="PTHR43652">
    <property type="entry name" value="BASIC AMINO ACID ANTIPORTER YFCC-RELATED"/>
    <property type="match status" value="1"/>
</dbReference>
<feature type="transmembrane region" description="Helical" evidence="6">
    <location>
        <begin position="154"/>
        <end position="174"/>
    </location>
</feature>
<keyword evidence="5 6" id="KW-0472">Membrane</keyword>
<sequence length="463" mass="49534">MRKLAIPHTYVLLFMIVIVVAVGTYVVPAGVFERYRDEATGRTLVDPDSFHHVEPTPVGFFDVFASVPKGMIAAGEVIFFIFIVGGAFTIIQATGAIDAGISKVVLQLKGREKLLIPATMFVFSLGGLSFGMAEETIVFIPMGVALARAVGFDPIVGTAIISTGAAVGFAGGILNPFTVGVAQSIAELPLFSGIGIRVAGYALLFLGACYYVMRYASKVKEDPKSSIVYDLFKDEEVPGHYTSESTKLTSSHKLVLLVVVLFFAYMIYGVMAKGYYIMELATIFLAMGVISGFVGGLTPNAIGRAFADGTKSIAFGALVVGIARAILVVMTEGQIIDTVIYALANWVSHLPGALSAAGMFWVQSVINFFIPSGSGQAMATMPIMAPIADLIGVTRQTAVLAYQYGDGFTNQIIPTSGVLMATLGMAKIPYDRWFKFIWPLMIFWHLIGTAMVIIAHLVGYGPF</sequence>
<evidence type="ECO:0000256" key="1">
    <source>
        <dbReference type="ARBA" id="ARBA00004651"/>
    </source>
</evidence>
<dbReference type="AlphaFoldDB" id="A0A0T5X816"/>
<dbReference type="InterPro" id="IPR051679">
    <property type="entry name" value="DASS-Related_Transporters"/>
</dbReference>
<evidence type="ECO:0000313" key="8">
    <source>
        <dbReference type="Proteomes" id="UP000005273"/>
    </source>
</evidence>
<evidence type="ECO:0000256" key="5">
    <source>
        <dbReference type="ARBA" id="ARBA00023136"/>
    </source>
</evidence>
<evidence type="ECO:0000256" key="4">
    <source>
        <dbReference type="ARBA" id="ARBA00022989"/>
    </source>
</evidence>
<protein>
    <submittedName>
        <fullName evidence="7">C4-dicarboxylate anaerobic carrier</fullName>
    </submittedName>
</protein>
<keyword evidence="4 6" id="KW-1133">Transmembrane helix</keyword>
<feature type="transmembrane region" description="Helical" evidence="6">
    <location>
        <begin position="436"/>
        <end position="458"/>
    </location>
</feature>
<dbReference type="Pfam" id="PF03606">
    <property type="entry name" value="DcuC"/>
    <property type="match status" value="1"/>
</dbReference>
<feature type="transmembrane region" description="Helical" evidence="6">
    <location>
        <begin position="254"/>
        <end position="271"/>
    </location>
</feature>
<comment type="caution">
    <text evidence="7">The sequence shown here is derived from an EMBL/GenBank/DDBJ whole genome shotgun (WGS) entry which is preliminary data.</text>
</comment>
<dbReference type="PANTHER" id="PTHR43652:SF6">
    <property type="entry name" value="ARGININE REPRESSOR"/>
    <property type="match status" value="1"/>
</dbReference>
<dbReference type="EMBL" id="ACJX03000001">
    <property type="protein sequence ID" value="KRT34449.1"/>
    <property type="molecule type" value="Genomic_DNA"/>
</dbReference>